<organism evidence="2 3">
    <name type="scientific">Zoogloea dura</name>
    <dbReference type="NCBI Taxonomy" id="2728840"/>
    <lineage>
        <taxon>Bacteria</taxon>
        <taxon>Pseudomonadati</taxon>
        <taxon>Pseudomonadota</taxon>
        <taxon>Betaproteobacteria</taxon>
        <taxon>Rhodocyclales</taxon>
        <taxon>Zoogloeaceae</taxon>
        <taxon>Zoogloea</taxon>
    </lineage>
</organism>
<proteinExistence type="predicted"/>
<dbReference type="SUPFAM" id="SSF55781">
    <property type="entry name" value="GAF domain-like"/>
    <property type="match status" value="1"/>
</dbReference>
<name>A0A848G348_9RHOO</name>
<dbReference type="InterPro" id="IPR000160">
    <property type="entry name" value="GGDEF_dom"/>
</dbReference>
<dbReference type="SMART" id="SM00065">
    <property type="entry name" value="GAF"/>
    <property type="match status" value="1"/>
</dbReference>
<dbReference type="Gene3D" id="3.30.70.270">
    <property type="match status" value="1"/>
</dbReference>
<dbReference type="EMBL" id="JABBGA010000009">
    <property type="protein sequence ID" value="NML26648.1"/>
    <property type="molecule type" value="Genomic_DNA"/>
</dbReference>
<dbReference type="AlphaFoldDB" id="A0A848G348"/>
<evidence type="ECO:0000313" key="2">
    <source>
        <dbReference type="EMBL" id="NML26648.1"/>
    </source>
</evidence>
<dbReference type="Pfam" id="PF00990">
    <property type="entry name" value="GGDEF"/>
    <property type="match status" value="1"/>
</dbReference>
<dbReference type="SMART" id="SM00267">
    <property type="entry name" value="GGDEF"/>
    <property type="match status" value="1"/>
</dbReference>
<dbReference type="PROSITE" id="PS50887">
    <property type="entry name" value="GGDEF"/>
    <property type="match status" value="1"/>
</dbReference>
<dbReference type="InterPro" id="IPR052163">
    <property type="entry name" value="DGC-Regulatory_Protein"/>
</dbReference>
<evidence type="ECO:0000259" key="1">
    <source>
        <dbReference type="PROSITE" id="PS50887"/>
    </source>
</evidence>
<dbReference type="Proteomes" id="UP000580043">
    <property type="component" value="Unassembled WGS sequence"/>
</dbReference>
<dbReference type="CDD" id="cd01949">
    <property type="entry name" value="GGDEF"/>
    <property type="match status" value="1"/>
</dbReference>
<dbReference type="InterPro" id="IPR043128">
    <property type="entry name" value="Rev_trsase/Diguanyl_cyclase"/>
</dbReference>
<dbReference type="NCBIfam" id="TIGR00254">
    <property type="entry name" value="GGDEF"/>
    <property type="match status" value="1"/>
</dbReference>
<dbReference type="Gene3D" id="3.30.450.40">
    <property type="match status" value="1"/>
</dbReference>
<comment type="caution">
    <text evidence="2">The sequence shown here is derived from an EMBL/GenBank/DDBJ whole genome shotgun (WGS) entry which is preliminary data.</text>
</comment>
<dbReference type="SUPFAM" id="SSF55073">
    <property type="entry name" value="Nucleotide cyclase"/>
    <property type="match status" value="1"/>
</dbReference>
<gene>
    <name evidence="2" type="ORF">HHL15_12910</name>
</gene>
<dbReference type="Pfam" id="PF13185">
    <property type="entry name" value="GAF_2"/>
    <property type="match status" value="1"/>
</dbReference>
<keyword evidence="3" id="KW-1185">Reference proteome</keyword>
<accession>A0A848G348</accession>
<dbReference type="InterPro" id="IPR029016">
    <property type="entry name" value="GAF-like_dom_sf"/>
</dbReference>
<dbReference type="PANTHER" id="PTHR46663">
    <property type="entry name" value="DIGUANYLATE CYCLASE DGCT-RELATED"/>
    <property type="match status" value="1"/>
</dbReference>
<dbReference type="InterPro" id="IPR029787">
    <property type="entry name" value="Nucleotide_cyclase"/>
</dbReference>
<dbReference type="PANTHER" id="PTHR46663:SF2">
    <property type="entry name" value="GGDEF DOMAIN-CONTAINING PROTEIN"/>
    <property type="match status" value="1"/>
</dbReference>
<sequence length="342" mass="36730">MPPVPAPSQPSSEDLLSIIRVQTEIARLGLDLDAVMALAVRACMELSRADGAAVEIAEGPLMIYKAAAGSASAQVGLSVNAGHSLSGLCVQTGVPLWCDDAEDDPRVDIEACRRVGLRSMAVVPLRHDSETVGVLKVLSLQPAAFGPRQIEILKLMADLLAASMYFAARCGKDALFHRATHDLLTGLANRSLFIDRLRNALLQADREGNQTGVLMVDMDELKQINDRYGHRIGDIAIREFGNRLLGGARRSDTVARLGGDEFGIVLSPTASSDGLRASTDRLIRQAQGPLVVDGRQIDLGASFGAALYPNDATDIDSLLEKADQAMYVIKRERKSQAPHRAD</sequence>
<feature type="domain" description="GGDEF" evidence="1">
    <location>
        <begin position="209"/>
        <end position="342"/>
    </location>
</feature>
<dbReference type="InterPro" id="IPR003018">
    <property type="entry name" value="GAF"/>
</dbReference>
<evidence type="ECO:0000313" key="3">
    <source>
        <dbReference type="Proteomes" id="UP000580043"/>
    </source>
</evidence>
<reference evidence="2 3" key="1">
    <citation type="submission" date="2020-04" db="EMBL/GenBank/DDBJ databases">
        <title>Zoogloea sp. G-4-1-14 isolated from soil.</title>
        <authorList>
            <person name="Dahal R.H."/>
        </authorList>
    </citation>
    <scope>NUCLEOTIDE SEQUENCE [LARGE SCALE GENOMIC DNA]</scope>
    <source>
        <strain evidence="2 3">G-4-1-14</strain>
    </source>
</reference>
<protein>
    <submittedName>
        <fullName evidence="2">Sensor domain-containing diguanylate cyclase</fullName>
    </submittedName>
</protein>